<dbReference type="EMBL" id="BK016252">
    <property type="protein sequence ID" value="DAG05209.1"/>
    <property type="molecule type" value="Genomic_DNA"/>
</dbReference>
<name>A0A8S5VEL2_9CAUD</name>
<evidence type="ECO:0000313" key="1">
    <source>
        <dbReference type="EMBL" id="DAG05209.1"/>
    </source>
</evidence>
<protein>
    <submittedName>
        <fullName evidence="1">Uncharacterized protein</fullName>
    </submittedName>
</protein>
<sequence length="109" mass="12866">MENYIMNDINPNIMPKKLVVDEPVVMKDDQVTKDIIKELTFVIDEFDESDFLASLKLFVAIRQRDVPRLKQWFKANYATRGFVTFFKEDGQLFLKLKVDKDFADPNEEN</sequence>
<organism evidence="1">
    <name type="scientific">Siphoviridae sp. ctSXZ3</name>
    <dbReference type="NCBI Taxonomy" id="2825510"/>
    <lineage>
        <taxon>Viruses</taxon>
        <taxon>Duplodnaviria</taxon>
        <taxon>Heunggongvirae</taxon>
        <taxon>Uroviricota</taxon>
        <taxon>Caudoviricetes</taxon>
    </lineage>
</organism>
<proteinExistence type="predicted"/>
<accession>A0A8S5VEL2</accession>
<reference evidence="1" key="1">
    <citation type="journal article" date="2021" name="Proc. Natl. Acad. Sci. U.S.A.">
        <title>A Catalog of Tens of Thousands of Viruses from Human Metagenomes Reveals Hidden Associations with Chronic Diseases.</title>
        <authorList>
            <person name="Tisza M.J."/>
            <person name="Buck C.B."/>
        </authorList>
    </citation>
    <scope>NUCLEOTIDE SEQUENCE</scope>
    <source>
        <strain evidence="1">CtSXZ3</strain>
    </source>
</reference>